<feature type="compositionally biased region" description="Polar residues" evidence="1">
    <location>
        <begin position="12"/>
        <end position="26"/>
    </location>
</feature>
<dbReference type="Proteomes" id="UP000824782">
    <property type="component" value="Unassembled WGS sequence"/>
</dbReference>
<organism evidence="2 3">
    <name type="scientific">Engystomops pustulosus</name>
    <name type="common">Tungara frog</name>
    <name type="synonym">Physalaemus pustulosus</name>
    <dbReference type="NCBI Taxonomy" id="76066"/>
    <lineage>
        <taxon>Eukaryota</taxon>
        <taxon>Metazoa</taxon>
        <taxon>Chordata</taxon>
        <taxon>Craniata</taxon>
        <taxon>Vertebrata</taxon>
        <taxon>Euteleostomi</taxon>
        <taxon>Amphibia</taxon>
        <taxon>Batrachia</taxon>
        <taxon>Anura</taxon>
        <taxon>Neobatrachia</taxon>
        <taxon>Hyloidea</taxon>
        <taxon>Leptodactylidae</taxon>
        <taxon>Leiuperinae</taxon>
        <taxon>Engystomops</taxon>
    </lineage>
</organism>
<sequence length="170" mass="19252">MTVKISKKDEYQSTPYIDGNSDTNVNHKSKDDVHVKQPEEASIREKPQEKIHARQTRMVSSMLKEHENEQGHQCQLQSHRKEENWPMNALCKSSGKTISTQNEEYEQENQKNIQQVPSDELASSVMEATDSLIAGLMTLKAKVEEAYMKKGTGRPSHPMPVESDPESVSV</sequence>
<reference evidence="2" key="1">
    <citation type="thesis" date="2020" institute="ProQuest LLC" country="789 East Eisenhower Parkway, Ann Arbor, MI, USA">
        <title>Comparative Genomics and Chromosome Evolution.</title>
        <authorList>
            <person name="Mudd A.B."/>
        </authorList>
    </citation>
    <scope>NUCLEOTIDE SEQUENCE</scope>
    <source>
        <strain evidence="2">237g6f4</strain>
        <tissue evidence="2">Blood</tissue>
    </source>
</reference>
<evidence type="ECO:0000256" key="1">
    <source>
        <dbReference type="SAM" id="MobiDB-lite"/>
    </source>
</evidence>
<feature type="compositionally biased region" description="Basic and acidic residues" evidence="1">
    <location>
        <begin position="1"/>
        <end position="11"/>
    </location>
</feature>
<feature type="compositionally biased region" description="Basic and acidic residues" evidence="1">
    <location>
        <begin position="28"/>
        <end position="52"/>
    </location>
</feature>
<dbReference type="EMBL" id="WNYA01000004">
    <property type="protein sequence ID" value="KAG8576711.1"/>
    <property type="molecule type" value="Genomic_DNA"/>
</dbReference>
<dbReference type="AlphaFoldDB" id="A0AAV7BW84"/>
<feature type="region of interest" description="Disordered" evidence="1">
    <location>
        <begin position="1"/>
        <end position="86"/>
    </location>
</feature>
<gene>
    <name evidence="2" type="ORF">GDO81_009940</name>
</gene>
<name>A0AAV7BW84_ENGPU</name>
<evidence type="ECO:0000313" key="3">
    <source>
        <dbReference type="Proteomes" id="UP000824782"/>
    </source>
</evidence>
<comment type="caution">
    <text evidence="2">The sequence shown here is derived from an EMBL/GenBank/DDBJ whole genome shotgun (WGS) entry which is preliminary data.</text>
</comment>
<evidence type="ECO:0000313" key="2">
    <source>
        <dbReference type="EMBL" id="KAG8576711.1"/>
    </source>
</evidence>
<accession>A0AAV7BW84</accession>
<keyword evidence="3" id="KW-1185">Reference proteome</keyword>
<feature type="region of interest" description="Disordered" evidence="1">
    <location>
        <begin position="148"/>
        <end position="170"/>
    </location>
</feature>
<protein>
    <submittedName>
        <fullName evidence="2">Uncharacterized protein</fullName>
    </submittedName>
</protein>
<proteinExistence type="predicted"/>